<evidence type="ECO:0000256" key="5">
    <source>
        <dbReference type="ARBA" id="ARBA00023242"/>
    </source>
</evidence>
<dbReference type="InterPro" id="IPR040309">
    <property type="entry name" value="Naf1"/>
</dbReference>
<dbReference type="PANTHER" id="PTHR31633">
    <property type="entry name" value="H/ACA RIBONUCLEOPROTEIN COMPLEX NON-CORE SUBUNIT NAF1"/>
    <property type="match status" value="1"/>
</dbReference>
<evidence type="ECO:0000256" key="1">
    <source>
        <dbReference type="ARBA" id="ARBA00004123"/>
    </source>
</evidence>
<name>A0A4C1T3I6_EUMVA</name>
<sequence>MHAKIEGSTNLQHIVKAFFIGLLKQKTYKEIADEKKLHLVEFKNGLERLPCVVASPDICRTQNDISTDEIMNFSQHILEDKIVLKKRPLPPFYFNSLGYKLYCKTKRFLEIKTIDSDDSSSSSDVEYLNELRKTIEKRIDVADDNDGEDDEHEDYNGKKRQQQKLRAKGELLLEDLAPIQDLQITVPENDCIEFGKIHSIVDQLVLVSALPNSILLNLETVIFLEKGQKVLVFDLQLSTDLLHIIINIPLALLHRQEVSKESSPNLHPKFGRFKMYEEK</sequence>
<dbReference type="OrthoDB" id="309483at2759"/>
<dbReference type="Gene3D" id="2.40.10.230">
    <property type="entry name" value="Probable tRNA pseudouridine synthase domain"/>
    <property type="match status" value="1"/>
</dbReference>
<protein>
    <recommendedName>
        <fullName evidence="6">Small ribosomal subunit protein uS5 C-terminal domain-containing protein</fullName>
    </recommendedName>
</protein>
<dbReference type="GO" id="GO:0003735">
    <property type="term" value="F:structural constituent of ribosome"/>
    <property type="evidence" value="ECO:0007669"/>
    <property type="project" value="InterPro"/>
</dbReference>
<keyword evidence="5" id="KW-0539">Nucleus</keyword>
<feature type="domain" description="Small ribosomal subunit protein uS5 C-terminal" evidence="6">
    <location>
        <begin position="2"/>
        <end position="34"/>
    </location>
</feature>
<evidence type="ECO:0000259" key="6">
    <source>
        <dbReference type="Pfam" id="PF03719"/>
    </source>
</evidence>
<comment type="subcellular location">
    <subcellularLocation>
        <location evidence="1">Nucleus</location>
    </subcellularLocation>
</comment>
<reference evidence="7 8" key="1">
    <citation type="journal article" date="2019" name="Commun. Biol.">
        <title>The bagworm genome reveals a unique fibroin gene that provides high tensile strength.</title>
        <authorList>
            <person name="Kono N."/>
            <person name="Nakamura H."/>
            <person name="Ohtoshi R."/>
            <person name="Tomita M."/>
            <person name="Numata K."/>
            <person name="Arakawa K."/>
        </authorList>
    </citation>
    <scope>NUCLEOTIDE SEQUENCE [LARGE SCALE GENOMIC DNA]</scope>
</reference>
<dbReference type="GO" id="GO:0003723">
    <property type="term" value="F:RNA binding"/>
    <property type="evidence" value="ECO:0007669"/>
    <property type="project" value="UniProtKB-KW"/>
</dbReference>
<evidence type="ECO:0000313" key="8">
    <source>
        <dbReference type="Proteomes" id="UP000299102"/>
    </source>
</evidence>
<proteinExistence type="predicted"/>
<dbReference type="GO" id="GO:0005732">
    <property type="term" value="C:sno(s)RNA-containing ribonucleoprotein complex"/>
    <property type="evidence" value="ECO:0007669"/>
    <property type="project" value="InterPro"/>
</dbReference>
<dbReference type="EMBL" id="BGZK01004267">
    <property type="protein sequence ID" value="GBP08017.1"/>
    <property type="molecule type" value="Genomic_DNA"/>
</dbReference>
<organism evidence="7 8">
    <name type="scientific">Eumeta variegata</name>
    <name type="common">Bagworm moth</name>
    <name type="synonym">Eumeta japonica</name>
    <dbReference type="NCBI Taxonomy" id="151549"/>
    <lineage>
        <taxon>Eukaryota</taxon>
        <taxon>Metazoa</taxon>
        <taxon>Ecdysozoa</taxon>
        <taxon>Arthropoda</taxon>
        <taxon>Hexapoda</taxon>
        <taxon>Insecta</taxon>
        <taxon>Pterygota</taxon>
        <taxon>Neoptera</taxon>
        <taxon>Endopterygota</taxon>
        <taxon>Lepidoptera</taxon>
        <taxon>Glossata</taxon>
        <taxon>Ditrysia</taxon>
        <taxon>Tineoidea</taxon>
        <taxon>Psychidae</taxon>
        <taxon>Oiketicinae</taxon>
        <taxon>Eumeta</taxon>
    </lineage>
</organism>
<dbReference type="PANTHER" id="PTHR31633:SF1">
    <property type="entry name" value="H_ACA RIBONUCLEOPROTEIN COMPLEX NON-CORE SUBUNIT NAF1"/>
    <property type="match status" value="1"/>
</dbReference>
<dbReference type="GO" id="GO:0005634">
    <property type="term" value="C:nucleus"/>
    <property type="evidence" value="ECO:0007669"/>
    <property type="project" value="UniProtKB-SubCell"/>
</dbReference>
<comment type="caution">
    <text evidence="7">The sequence shown here is derived from an EMBL/GenBank/DDBJ whole genome shotgun (WGS) entry which is preliminary data.</text>
</comment>
<dbReference type="InterPro" id="IPR038664">
    <property type="entry name" value="Gar1/Naf1_Cbf5-bd_sf"/>
</dbReference>
<dbReference type="AlphaFoldDB" id="A0A4C1T3I6"/>
<dbReference type="GO" id="GO:0005840">
    <property type="term" value="C:ribosome"/>
    <property type="evidence" value="ECO:0007669"/>
    <property type="project" value="InterPro"/>
</dbReference>
<dbReference type="STRING" id="151549.A0A4C1T3I6"/>
<dbReference type="GO" id="GO:0000493">
    <property type="term" value="P:box H/ACA snoRNP assembly"/>
    <property type="evidence" value="ECO:0007669"/>
    <property type="project" value="InterPro"/>
</dbReference>
<gene>
    <name evidence="7" type="ORF">EVAR_71531_1</name>
</gene>
<dbReference type="InterPro" id="IPR005324">
    <property type="entry name" value="Ribosomal_uS5_C"/>
</dbReference>
<keyword evidence="4" id="KW-0694">RNA-binding</keyword>
<dbReference type="InterPro" id="IPR014721">
    <property type="entry name" value="Ribsml_uS5_D2-typ_fold_subgr"/>
</dbReference>
<keyword evidence="2" id="KW-0690">Ribosome biogenesis</keyword>
<evidence type="ECO:0000256" key="3">
    <source>
        <dbReference type="ARBA" id="ARBA00022552"/>
    </source>
</evidence>
<dbReference type="GO" id="GO:0006412">
    <property type="term" value="P:translation"/>
    <property type="evidence" value="ECO:0007669"/>
    <property type="project" value="InterPro"/>
</dbReference>
<dbReference type="Gene3D" id="3.30.230.10">
    <property type="match status" value="1"/>
</dbReference>
<evidence type="ECO:0000256" key="2">
    <source>
        <dbReference type="ARBA" id="ARBA00022517"/>
    </source>
</evidence>
<dbReference type="GO" id="GO:0006364">
    <property type="term" value="P:rRNA processing"/>
    <property type="evidence" value="ECO:0007669"/>
    <property type="project" value="UniProtKB-KW"/>
</dbReference>
<accession>A0A4C1T3I6</accession>
<keyword evidence="3" id="KW-0698">rRNA processing</keyword>
<dbReference type="Pfam" id="PF03719">
    <property type="entry name" value="Ribosomal_S5_C"/>
    <property type="match status" value="1"/>
</dbReference>
<evidence type="ECO:0000313" key="7">
    <source>
        <dbReference type="EMBL" id="GBP08017.1"/>
    </source>
</evidence>
<dbReference type="Proteomes" id="UP000299102">
    <property type="component" value="Unassembled WGS sequence"/>
</dbReference>
<evidence type="ECO:0000256" key="4">
    <source>
        <dbReference type="ARBA" id="ARBA00022884"/>
    </source>
</evidence>
<keyword evidence="8" id="KW-1185">Reference proteome</keyword>